<accession>A0A851GFA2</accession>
<evidence type="ECO:0000256" key="1">
    <source>
        <dbReference type="SAM" id="Phobius"/>
    </source>
</evidence>
<dbReference type="EMBL" id="JACBAZ010000002">
    <property type="protein sequence ID" value="NWK55582.1"/>
    <property type="molecule type" value="Genomic_DNA"/>
</dbReference>
<dbReference type="PANTHER" id="PTHR32309:SF31">
    <property type="entry name" value="CAPSULAR EXOPOLYSACCHARIDE FAMILY"/>
    <property type="match status" value="1"/>
</dbReference>
<comment type="caution">
    <text evidence="2">The sequence shown here is derived from an EMBL/GenBank/DDBJ whole genome shotgun (WGS) entry which is preliminary data.</text>
</comment>
<organism evidence="2 3">
    <name type="scientific">Oceaniferula marina</name>
    <dbReference type="NCBI Taxonomy" id="2748318"/>
    <lineage>
        <taxon>Bacteria</taxon>
        <taxon>Pseudomonadati</taxon>
        <taxon>Verrucomicrobiota</taxon>
        <taxon>Verrucomicrobiia</taxon>
        <taxon>Verrucomicrobiales</taxon>
        <taxon>Verrucomicrobiaceae</taxon>
        <taxon>Oceaniferula</taxon>
    </lineage>
</organism>
<proteinExistence type="predicted"/>
<dbReference type="RefSeq" id="WP_178932090.1">
    <property type="nucleotide sequence ID" value="NZ_JACBAZ010000002.1"/>
</dbReference>
<dbReference type="AlphaFoldDB" id="A0A851GFA2"/>
<evidence type="ECO:0000313" key="3">
    <source>
        <dbReference type="Proteomes" id="UP000557872"/>
    </source>
</evidence>
<gene>
    <name evidence="2" type="ORF">HW115_08160</name>
</gene>
<sequence length="284" mass="31797">MDSAADKSGSKLPKWIVISFIVLPVLGLFISSVVSFMMPRIYESRASVELVPSGVDVEAWGVNQYVETELEVMQSSENLYVVAEMLHLDARWGMADSQSVEVLGNAVNTERVGEGRMIEVVCRHWKKEDAHAICEAVCQAYVYRKSDLQKQREELCLTGIKDDLNIAENNYEELALEYSHVNGTYEGDLEWIGVKRSLEVVEPDYRAALKKKKDLEQELREARRNVMTPTQVMIVHGAPVMPHSSVSPNIQRNQAMGVVAGLLLASLIGGVILVVSLIDRKHRE</sequence>
<protein>
    <recommendedName>
        <fullName evidence="4">Polysaccharide chain length determinant N-terminal domain-containing protein</fullName>
    </recommendedName>
</protein>
<keyword evidence="1" id="KW-0472">Membrane</keyword>
<dbReference type="PANTHER" id="PTHR32309">
    <property type="entry name" value="TYROSINE-PROTEIN KINASE"/>
    <property type="match status" value="1"/>
</dbReference>
<feature type="transmembrane region" description="Helical" evidence="1">
    <location>
        <begin position="255"/>
        <end position="278"/>
    </location>
</feature>
<keyword evidence="3" id="KW-1185">Reference proteome</keyword>
<dbReference type="InterPro" id="IPR050445">
    <property type="entry name" value="Bact_polysacc_biosynth/exp"/>
</dbReference>
<evidence type="ECO:0008006" key="4">
    <source>
        <dbReference type="Google" id="ProtNLM"/>
    </source>
</evidence>
<feature type="transmembrane region" description="Helical" evidence="1">
    <location>
        <begin position="12"/>
        <end position="38"/>
    </location>
</feature>
<keyword evidence="1" id="KW-0812">Transmembrane</keyword>
<name>A0A851GFA2_9BACT</name>
<dbReference type="Proteomes" id="UP000557872">
    <property type="component" value="Unassembled WGS sequence"/>
</dbReference>
<reference evidence="2 3" key="1">
    <citation type="submission" date="2020-07" db="EMBL/GenBank/DDBJ databases">
        <title>Roseicoccus Jingziensis gen. nov., sp. nov., isolated from coastal seawater.</title>
        <authorList>
            <person name="Feng X."/>
        </authorList>
    </citation>
    <scope>NUCLEOTIDE SEQUENCE [LARGE SCALE GENOMIC DNA]</scope>
    <source>
        <strain evidence="2 3">N1E253</strain>
    </source>
</reference>
<keyword evidence="1" id="KW-1133">Transmembrane helix</keyword>
<evidence type="ECO:0000313" key="2">
    <source>
        <dbReference type="EMBL" id="NWK55582.1"/>
    </source>
</evidence>